<sequence>MKKGFGKFIKIGIVALSLIILVTGCSQAPGASSEQSKLEAVQSSGKLVLGTSADYPPYEFYAEVDGALQVVGFDIEIAKEIAKDMGVELEIRDMDFDGLLSALVTGNIDMIIAGMVPSDERKKSVDFSVPYYSAEQTMVVRAADFDKFSTVEDFTGLTVGAQTATIQEEIAKEQIANAELRTLSVITDLVMDLKTNRIDGVVLVEPVAKAYAENNDDVVVSQLHFGQEDGVAVAVAKDTDDFLNSINTTLERLLAEDMISQFIVEATELASEQSE</sequence>
<feature type="signal peptide" evidence="5">
    <location>
        <begin position="1"/>
        <end position="28"/>
    </location>
</feature>
<dbReference type="STRING" id="293826.Amet_1673"/>
<dbReference type="PROSITE" id="PS51257">
    <property type="entry name" value="PROKAR_LIPOPROTEIN"/>
    <property type="match status" value="1"/>
</dbReference>
<evidence type="ECO:0000256" key="3">
    <source>
        <dbReference type="ARBA" id="ARBA00022729"/>
    </source>
</evidence>
<dbReference type="Gene3D" id="3.40.190.10">
    <property type="entry name" value="Periplasmic binding protein-like II"/>
    <property type="match status" value="2"/>
</dbReference>
<gene>
    <name evidence="7" type="ordered locus">Amet_1673</name>
</gene>
<evidence type="ECO:0000256" key="2">
    <source>
        <dbReference type="ARBA" id="ARBA00010333"/>
    </source>
</evidence>
<evidence type="ECO:0000256" key="1">
    <source>
        <dbReference type="ARBA" id="ARBA00004196"/>
    </source>
</evidence>
<keyword evidence="3 5" id="KW-0732">Signal</keyword>
<feature type="domain" description="Solute-binding protein family 3/N-terminal" evidence="6">
    <location>
        <begin position="46"/>
        <end position="266"/>
    </location>
</feature>
<dbReference type="EMBL" id="CP000724">
    <property type="protein sequence ID" value="ABR47850.1"/>
    <property type="molecule type" value="Genomic_DNA"/>
</dbReference>
<dbReference type="PANTHER" id="PTHR35936:SF17">
    <property type="entry name" value="ARGININE-BINDING EXTRACELLULAR PROTEIN ARTP"/>
    <property type="match status" value="1"/>
</dbReference>
<reference evidence="8" key="1">
    <citation type="journal article" date="2016" name="Genome Announc.">
        <title>Complete genome sequence of Alkaliphilus metalliredigens strain QYMF, an alkaliphilic and metal-reducing bacterium isolated from borax-contaminated leachate ponds.</title>
        <authorList>
            <person name="Hwang C."/>
            <person name="Copeland A."/>
            <person name="Lucas S."/>
            <person name="Lapidus A."/>
            <person name="Barry K."/>
            <person name="Detter J.C."/>
            <person name="Glavina Del Rio T."/>
            <person name="Hammon N."/>
            <person name="Israni S."/>
            <person name="Dalin E."/>
            <person name="Tice H."/>
            <person name="Pitluck S."/>
            <person name="Chertkov O."/>
            <person name="Brettin T."/>
            <person name="Bruce D."/>
            <person name="Han C."/>
            <person name="Schmutz J."/>
            <person name="Larimer F."/>
            <person name="Land M.L."/>
            <person name="Hauser L."/>
            <person name="Kyrpides N."/>
            <person name="Mikhailova N."/>
            <person name="Ye Q."/>
            <person name="Zhou J."/>
            <person name="Richardson P."/>
            <person name="Fields M.W."/>
        </authorList>
    </citation>
    <scope>NUCLEOTIDE SEQUENCE [LARGE SCALE GENOMIC DNA]</scope>
    <source>
        <strain evidence="8">QYMF</strain>
    </source>
</reference>
<evidence type="ECO:0000259" key="6">
    <source>
        <dbReference type="SMART" id="SM00062"/>
    </source>
</evidence>
<evidence type="ECO:0000313" key="8">
    <source>
        <dbReference type="Proteomes" id="UP000001572"/>
    </source>
</evidence>
<evidence type="ECO:0000256" key="4">
    <source>
        <dbReference type="RuleBase" id="RU003744"/>
    </source>
</evidence>
<dbReference type="KEGG" id="amt:Amet_1673"/>
<accession>A6TNT2</accession>
<dbReference type="InterPro" id="IPR018313">
    <property type="entry name" value="SBP_3_CS"/>
</dbReference>
<dbReference type="PANTHER" id="PTHR35936">
    <property type="entry name" value="MEMBRANE-BOUND LYTIC MUREIN TRANSGLYCOSYLASE F"/>
    <property type="match status" value="1"/>
</dbReference>
<dbReference type="SMART" id="SM00062">
    <property type="entry name" value="PBPb"/>
    <property type="match status" value="1"/>
</dbReference>
<keyword evidence="8" id="KW-1185">Reference proteome</keyword>
<dbReference type="InterPro" id="IPR001638">
    <property type="entry name" value="Solute-binding_3/MltF_N"/>
</dbReference>
<organism evidence="7 8">
    <name type="scientific">Alkaliphilus metalliredigens (strain QYMF)</name>
    <dbReference type="NCBI Taxonomy" id="293826"/>
    <lineage>
        <taxon>Bacteria</taxon>
        <taxon>Bacillati</taxon>
        <taxon>Bacillota</taxon>
        <taxon>Clostridia</taxon>
        <taxon>Peptostreptococcales</taxon>
        <taxon>Natronincolaceae</taxon>
        <taxon>Alkaliphilus</taxon>
    </lineage>
</organism>
<dbReference type="OrthoDB" id="9774451at2"/>
<name>A6TNT2_ALKMQ</name>
<evidence type="ECO:0000256" key="5">
    <source>
        <dbReference type="SAM" id="SignalP"/>
    </source>
</evidence>
<dbReference type="AlphaFoldDB" id="A6TNT2"/>
<evidence type="ECO:0000313" key="7">
    <source>
        <dbReference type="EMBL" id="ABR47850.1"/>
    </source>
</evidence>
<comment type="subcellular location">
    <subcellularLocation>
        <location evidence="1">Cell envelope</location>
    </subcellularLocation>
</comment>
<dbReference type="eggNOG" id="COG0834">
    <property type="taxonomic scope" value="Bacteria"/>
</dbReference>
<comment type="similarity">
    <text evidence="2 4">Belongs to the bacterial solute-binding protein 3 family.</text>
</comment>
<dbReference type="Pfam" id="PF00497">
    <property type="entry name" value="SBP_bac_3"/>
    <property type="match status" value="1"/>
</dbReference>
<dbReference type="GO" id="GO:0030313">
    <property type="term" value="C:cell envelope"/>
    <property type="evidence" value="ECO:0007669"/>
    <property type="project" value="UniProtKB-SubCell"/>
</dbReference>
<proteinExistence type="inferred from homology"/>
<dbReference type="SUPFAM" id="SSF53850">
    <property type="entry name" value="Periplasmic binding protein-like II"/>
    <property type="match status" value="1"/>
</dbReference>
<dbReference type="RefSeq" id="WP_012062888.1">
    <property type="nucleotide sequence ID" value="NC_009633.1"/>
</dbReference>
<protein>
    <submittedName>
        <fullName evidence="7">Extracellular solute-binding protein, family 3</fullName>
    </submittedName>
</protein>
<dbReference type="HOGENOM" id="CLU_019602_18_2_9"/>
<feature type="chain" id="PRO_5039711566" evidence="5">
    <location>
        <begin position="29"/>
        <end position="275"/>
    </location>
</feature>
<dbReference type="Proteomes" id="UP000001572">
    <property type="component" value="Chromosome"/>
</dbReference>
<dbReference type="PROSITE" id="PS01039">
    <property type="entry name" value="SBP_BACTERIAL_3"/>
    <property type="match status" value="1"/>
</dbReference>